<protein>
    <recommendedName>
        <fullName evidence="3">Phytanoyl-CoA dioxygenase</fullName>
    </recommendedName>
</protein>
<evidence type="ECO:0000313" key="1">
    <source>
        <dbReference type="EMBL" id="KAH7024608.1"/>
    </source>
</evidence>
<sequence>MEELLAHQKFKTLTPDQVASFMKHGFLRIPGAIPSDKCDWWARDVWTRLGVDPNDKATWGDKDRVHMAKHNYIAADEIAPTAWAGICELLGGEDRIAEEGKYWVDSFIVNLGTEAGEGKPFEPRELNNWHVDGDFYQHFLDSPEQALLVIPCWSDVVEGGGATVICTEGPKRIGQLLFDNPQGLNPAMQSRDTPAVKSSYLGEQSPYKKAVRQSADDSFFEMTGNKGDVILMHPLTLHSASNNAKRAIRIITNPPVSLREPFQFDREDPTQYSLVELKTMQDLGGPAKLKGWKITGPREFVVPDRLKLQNEQLKHENARLEALGRQTAAMSQMPRMMLGEQRPQQNAAVVG</sequence>
<organism evidence="1 2">
    <name type="scientific">Microdochium trichocladiopsis</name>
    <dbReference type="NCBI Taxonomy" id="1682393"/>
    <lineage>
        <taxon>Eukaryota</taxon>
        <taxon>Fungi</taxon>
        <taxon>Dikarya</taxon>
        <taxon>Ascomycota</taxon>
        <taxon>Pezizomycotina</taxon>
        <taxon>Sordariomycetes</taxon>
        <taxon>Xylariomycetidae</taxon>
        <taxon>Xylariales</taxon>
        <taxon>Microdochiaceae</taxon>
        <taxon>Microdochium</taxon>
    </lineage>
</organism>
<gene>
    <name evidence="1" type="ORF">B0I36DRAFT_376520</name>
</gene>
<dbReference type="OrthoDB" id="4664297at2759"/>
<evidence type="ECO:0008006" key="3">
    <source>
        <dbReference type="Google" id="ProtNLM"/>
    </source>
</evidence>
<dbReference type="Gene3D" id="2.60.120.620">
    <property type="entry name" value="q2cbj1_9rhob like domain"/>
    <property type="match status" value="1"/>
</dbReference>
<dbReference type="AlphaFoldDB" id="A0A9P9BIU4"/>
<dbReference type="EMBL" id="JAGTJQ010000009">
    <property type="protein sequence ID" value="KAH7024608.1"/>
    <property type="molecule type" value="Genomic_DNA"/>
</dbReference>
<reference evidence="1" key="1">
    <citation type="journal article" date="2021" name="Nat. Commun.">
        <title>Genetic determinants of endophytism in the Arabidopsis root mycobiome.</title>
        <authorList>
            <person name="Mesny F."/>
            <person name="Miyauchi S."/>
            <person name="Thiergart T."/>
            <person name="Pickel B."/>
            <person name="Atanasova L."/>
            <person name="Karlsson M."/>
            <person name="Huettel B."/>
            <person name="Barry K.W."/>
            <person name="Haridas S."/>
            <person name="Chen C."/>
            <person name="Bauer D."/>
            <person name="Andreopoulos W."/>
            <person name="Pangilinan J."/>
            <person name="LaButti K."/>
            <person name="Riley R."/>
            <person name="Lipzen A."/>
            <person name="Clum A."/>
            <person name="Drula E."/>
            <person name="Henrissat B."/>
            <person name="Kohler A."/>
            <person name="Grigoriev I.V."/>
            <person name="Martin F.M."/>
            <person name="Hacquard S."/>
        </authorList>
    </citation>
    <scope>NUCLEOTIDE SEQUENCE</scope>
    <source>
        <strain evidence="1">MPI-CAGE-CH-0230</strain>
    </source>
</reference>
<dbReference type="Proteomes" id="UP000756346">
    <property type="component" value="Unassembled WGS sequence"/>
</dbReference>
<accession>A0A9P9BIU4</accession>
<keyword evidence="2" id="KW-1185">Reference proteome</keyword>
<dbReference type="RefSeq" id="XP_046008156.1">
    <property type="nucleotide sequence ID" value="XM_046160463.1"/>
</dbReference>
<dbReference type="Pfam" id="PF05721">
    <property type="entry name" value="PhyH"/>
    <property type="match status" value="1"/>
</dbReference>
<proteinExistence type="predicted"/>
<dbReference type="InterPro" id="IPR008775">
    <property type="entry name" value="Phytyl_CoA_dOase-like"/>
</dbReference>
<dbReference type="GeneID" id="70190009"/>
<comment type="caution">
    <text evidence="1">The sequence shown here is derived from an EMBL/GenBank/DDBJ whole genome shotgun (WGS) entry which is preliminary data.</text>
</comment>
<dbReference type="SUPFAM" id="SSF51197">
    <property type="entry name" value="Clavaminate synthase-like"/>
    <property type="match status" value="1"/>
</dbReference>
<name>A0A9P9BIU4_9PEZI</name>
<evidence type="ECO:0000313" key="2">
    <source>
        <dbReference type="Proteomes" id="UP000756346"/>
    </source>
</evidence>